<dbReference type="PANTHER" id="PTHR38564:SF2">
    <property type="entry name" value="WU:FC46H12 PRECURSOR"/>
    <property type="match status" value="1"/>
</dbReference>
<reference evidence="2 3" key="1">
    <citation type="submission" date="2024-02" db="EMBL/GenBank/DDBJ databases">
        <authorList>
            <person name="Chen Y."/>
            <person name="Shah S."/>
            <person name="Dougan E. K."/>
            <person name="Thang M."/>
            <person name="Chan C."/>
        </authorList>
    </citation>
    <scope>NUCLEOTIDE SEQUENCE [LARGE SCALE GENOMIC DNA]</scope>
</reference>
<protein>
    <submittedName>
        <fullName evidence="2">Uncharacterized protein</fullName>
    </submittedName>
</protein>
<keyword evidence="1" id="KW-0732">Signal</keyword>
<evidence type="ECO:0000256" key="1">
    <source>
        <dbReference type="SAM" id="SignalP"/>
    </source>
</evidence>
<comment type="caution">
    <text evidence="2">The sequence shown here is derived from an EMBL/GenBank/DDBJ whole genome shotgun (WGS) entry which is preliminary data.</text>
</comment>
<organism evidence="2 3">
    <name type="scientific">Durusdinium trenchii</name>
    <dbReference type="NCBI Taxonomy" id="1381693"/>
    <lineage>
        <taxon>Eukaryota</taxon>
        <taxon>Sar</taxon>
        <taxon>Alveolata</taxon>
        <taxon>Dinophyceae</taxon>
        <taxon>Suessiales</taxon>
        <taxon>Symbiodiniaceae</taxon>
        <taxon>Durusdinium</taxon>
    </lineage>
</organism>
<name>A0ABP0JID7_9DINO</name>
<gene>
    <name evidence="2" type="ORF">CCMP2556_LOCUS11539</name>
</gene>
<dbReference type="PANTHER" id="PTHR38564">
    <property type="entry name" value="SI:CH73-250A16.5-RELATED"/>
    <property type="match status" value="1"/>
</dbReference>
<sequence>MKILWALLAMVLGANGMTCPGSNSLIHASAQVVAIAGSSCKDVHEEILARVQSKWHDPHNGGTYSLVSATALQLQLKRLTGDKKYTDKMTITLSDTNGKCMIMGCSESQVFSIGDKSTNFCNLHNLYCGSAGGCQPVKHDFAVSETKIDTSIGAGSNRQVCLGPVFQ</sequence>
<evidence type="ECO:0000313" key="2">
    <source>
        <dbReference type="EMBL" id="CAK9014104.1"/>
    </source>
</evidence>
<dbReference type="EMBL" id="CAXAMN010005546">
    <property type="protein sequence ID" value="CAK9014104.1"/>
    <property type="molecule type" value="Genomic_DNA"/>
</dbReference>
<feature type="signal peptide" evidence="1">
    <location>
        <begin position="1"/>
        <end position="16"/>
    </location>
</feature>
<proteinExistence type="predicted"/>
<dbReference type="Proteomes" id="UP001642484">
    <property type="component" value="Unassembled WGS sequence"/>
</dbReference>
<evidence type="ECO:0000313" key="3">
    <source>
        <dbReference type="Proteomes" id="UP001642484"/>
    </source>
</evidence>
<keyword evidence="3" id="KW-1185">Reference proteome</keyword>
<accession>A0ABP0JID7</accession>
<feature type="chain" id="PRO_5045548206" evidence="1">
    <location>
        <begin position="17"/>
        <end position="167"/>
    </location>
</feature>